<keyword evidence="1" id="KW-0808">Transferase</keyword>
<evidence type="ECO:0000313" key="3">
    <source>
        <dbReference type="EMBL" id="TMI90394.1"/>
    </source>
</evidence>
<dbReference type="PANTHER" id="PTHR35526">
    <property type="entry name" value="ANTI-SIGMA-F FACTOR RSBW-RELATED"/>
    <property type="match status" value="1"/>
</dbReference>
<evidence type="ECO:0000256" key="1">
    <source>
        <dbReference type="ARBA" id="ARBA00022527"/>
    </source>
</evidence>
<keyword evidence="1" id="KW-0723">Serine/threonine-protein kinase</keyword>
<gene>
    <name evidence="3" type="ORF">E6H00_06910</name>
</gene>
<name>A0A537K3S7_9BACT</name>
<dbReference type="SMART" id="SM00387">
    <property type="entry name" value="HATPase_c"/>
    <property type="match status" value="1"/>
</dbReference>
<dbReference type="GO" id="GO:0004674">
    <property type="term" value="F:protein serine/threonine kinase activity"/>
    <property type="evidence" value="ECO:0007669"/>
    <property type="project" value="UniProtKB-KW"/>
</dbReference>
<dbReference type="Pfam" id="PF02518">
    <property type="entry name" value="HATPase_c"/>
    <property type="match status" value="1"/>
</dbReference>
<accession>A0A537K3S7</accession>
<evidence type="ECO:0000313" key="4">
    <source>
        <dbReference type="Proteomes" id="UP000318509"/>
    </source>
</evidence>
<dbReference type="AlphaFoldDB" id="A0A537K3S7"/>
<proteinExistence type="predicted"/>
<reference evidence="3 4" key="1">
    <citation type="journal article" date="2019" name="Nat. Microbiol.">
        <title>Mediterranean grassland soil C-N compound turnover is dependent on rainfall and depth, and is mediated by genomically divergent microorganisms.</title>
        <authorList>
            <person name="Diamond S."/>
            <person name="Andeer P.F."/>
            <person name="Li Z."/>
            <person name="Crits-Christoph A."/>
            <person name="Burstein D."/>
            <person name="Anantharaman K."/>
            <person name="Lane K.R."/>
            <person name="Thomas B.C."/>
            <person name="Pan C."/>
            <person name="Northen T.R."/>
            <person name="Banfield J.F."/>
        </authorList>
    </citation>
    <scope>NUCLEOTIDE SEQUENCE [LARGE SCALE GENOMIC DNA]</scope>
    <source>
        <strain evidence="3">NP_3</strain>
    </source>
</reference>
<keyword evidence="1" id="KW-0418">Kinase</keyword>
<feature type="domain" description="Histidine kinase/HSP90-like ATPase" evidence="2">
    <location>
        <begin position="31"/>
        <end position="130"/>
    </location>
</feature>
<dbReference type="Proteomes" id="UP000318509">
    <property type="component" value="Unassembled WGS sequence"/>
</dbReference>
<organism evidence="3 4">
    <name type="scientific">Candidatus Segetimicrobium genomatis</name>
    <dbReference type="NCBI Taxonomy" id="2569760"/>
    <lineage>
        <taxon>Bacteria</taxon>
        <taxon>Bacillati</taxon>
        <taxon>Candidatus Sysuimicrobiota</taxon>
        <taxon>Candidatus Sysuimicrobiia</taxon>
        <taxon>Candidatus Sysuimicrobiales</taxon>
        <taxon>Candidatus Segetimicrobiaceae</taxon>
        <taxon>Candidatus Segetimicrobium</taxon>
    </lineage>
</organism>
<evidence type="ECO:0000259" key="2">
    <source>
        <dbReference type="SMART" id="SM00387"/>
    </source>
</evidence>
<dbReference type="InterPro" id="IPR003594">
    <property type="entry name" value="HATPase_dom"/>
</dbReference>
<sequence>MITVPIASDRDIFTARRRGCVLAAQLGYSPTDATLIATAISELARNIVLYANRGEIVVASAGDGARPGIVVVARDEGPGIEDVPRAIAGGYSASGGLGLGLAGVRRLMDEFEISSEPRKGTTVTVRRWKR</sequence>
<dbReference type="PANTHER" id="PTHR35526:SF3">
    <property type="entry name" value="ANTI-SIGMA-F FACTOR RSBW"/>
    <property type="match status" value="1"/>
</dbReference>
<dbReference type="InterPro" id="IPR036890">
    <property type="entry name" value="HATPase_C_sf"/>
</dbReference>
<dbReference type="SUPFAM" id="SSF55874">
    <property type="entry name" value="ATPase domain of HSP90 chaperone/DNA topoisomerase II/histidine kinase"/>
    <property type="match status" value="1"/>
</dbReference>
<dbReference type="Gene3D" id="3.30.565.10">
    <property type="entry name" value="Histidine kinase-like ATPase, C-terminal domain"/>
    <property type="match status" value="1"/>
</dbReference>
<dbReference type="EMBL" id="VBAK01000113">
    <property type="protein sequence ID" value="TMI90394.1"/>
    <property type="molecule type" value="Genomic_DNA"/>
</dbReference>
<dbReference type="InterPro" id="IPR050267">
    <property type="entry name" value="Anti-sigma-factor_SerPK"/>
</dbReference>
<comment type="caution">
    <text evidence="3">The sequence shown here is derived from an EMBL/GenBank/DDBJ whole genome shotgun (WGS) entry which is preliminary data.</text>
</comment>
<protein>
    <submittedName>
        <fullName evidence="3">Anti-sigma regulatory factor</fullName>
    </submittedName>
</protein>